<dbReference type="EMBL" id="CP012333">
    <property type="protein sequence ID" value="AKU99819.1"/>
    <property type="molecule type" value="Genomic_DNA"/>
</dbReference>
<dbReference type="InterPro" id="IPR029052">
    <property type="entry name" value="Metallo-depent_PP-like"/>
</dbReference>
<evidence type="ECO:0000313" key="1">
    <source>
        <dbReference type="EMBL" id="AKU99819.1"/>
    </source>
</evidence>
<dbReference type="Gene3D" id="3.60.21.10">
    <property type="match status" value="1"/>
</dbReference>
<dbReference type="KEGG" id="llu:AKJ09_06483"/>
<proteinExistence type="predicted"/>
<reference evidence="1 2" key="1">
    <citation type="submission" date="2015-08" db="EMBL/GenBank/DDBJ databases">
        <authorList>
            <person name="Babu N.S."/>
            <person name="Beckwith C.J."/>
            <person name="Beseler K.G."/>
            <person name="Brison A."/>
            <person name="Carone J.V."/>
            <person name="Caskin T.P."/>
            <person name="Diamond M."/>
            <person name="Durham M.E."/>
            <person name="Foxe J.M."/>
            <person name="Go M."/>
            <person name="Henderson B.A."/>
            <person name="Jones I.B."/>
            <person name="McGettigan J.A."/>
            <person name="Micheletti S.J."/>
            <person name="Nasrallah M.E."/>
            <person name="Ortiz D."/>
            <person name="Piller C.R."/>
            <person name="Privatt S.R."/>
            <person name="Schneider S.L."/>
            <person name="Sharp S."/>
            <person name="Smith T.C."/>
            <person name="Stanton J.D."/>
            <person name="Ullery H.E."/>
            <person name="Wilson R.J."/>
            <person name="Serrano M.G."/>
            <person name="Buck G."/>
            <person name="Lee V."/>
            <person name="Wang Y."/>
            <person name="Carvalho R."/>
            <person name="Voegtly L."/>
            <person name="Shi R."/>
            <person name="Duckworth R."/>
            <person name="Johnson A."/>
            <person name="Loviza R."/>
            <person name="Walstead R."/>
            <person name="Shah Z."/>
            <person name="Kiflezghi M."/>
            <person name="Wade K."/>
            <person name="Ball S.L."/>
            <person name="Bradley K.W."/>
            <person name="Asai D.J."/>
            <person name="Bowman C.A."/>
            <person name="Russell D.A."/>
            <person name="Pope W.H."/>
            <person name="Jacobs-Sera D."/>
            <person name="Hendrix R.W."/>
            <person name="Hatfull G.F."/>
        </authorList>
    </citation>
    <scope>NUCLEOTIDE SEQUENCE [LARGE SCALE GENOMIC DNA]</scope>
    <source>
        <strain evidence="1 2">DSM 27648</strain>
    </source>
</reference>
<protein>
    <submittedName>
        <fullName evidence="1">Uncharacterized protein</fullName>
    </submittedName>
</protein>
<name>A0A0K1Q380_9BACT</name>
<dbReference type="SUPFAM" id="SSF56300">
    <property type="entry name" value="Metallo-dependent phosphatases"/>
    <property type="match status" value="1"/>
</dbReference>
<organism evidence="1 2">
    <name type="scientific">Labilithrix luteola</name>
    <dbReference type="NCBI Taxonomy" id="1391654"/>
    <lineage>
        <taxon>Bacteria</taxon>
        <taxon>Pseudomonadati</taxon>
        <taxon>Myxococcota</taxon>
        <taxon>Polyangia</taxon>
        <taxon>Polyangiales</taxon>
        <taxon>Labilitrichaceae</taxon>
        <taxon>Labilithrix</taxon>
    </lineage>
</organism>
<sequence length="567" mass="63592">MGDLTDQGSTAELKGWAALAKQYRDKGMDFLPLMGNHEDSFSYTVEWIDTMKDFIPKDAVHMSGAEYLDYFVVRENVMIIVLKYYHLPIAFPWIKNAIEANRGKVEHIVVASHDGLVGAKYGETREMIVEGTEGDNRLFDQWDDIRAFFAKHDVLWMQGHEHMYQRSVIRAPLGVDSGSWTVESGNYRMPMYTQVMVGNASYKGYEYRYGERELVQNVIQQKMNTMSKGSTAFDVMATFLSFDNKRVDMASYFTEHTIKDNADGAKELANPSWKLFDKFSRTTNRCERIVFPDSIPASTRPVMQFDPQYWTNDCNGRDGSVARLIDGENKTFNRVESTTRTLSWTPGFSRAQSQAQLMRLAYQFMFQYHEAWTPNLNGANRLIPDPESEFDVIVPETTIDLKEHVSLSWLPASTETVSDILIVSGTQNQTGTFSSPYGAPKNIEVDPGLPGSQPDGTAKGPIALPKTATKKWDIGDAVSDAYTLEFKMPSKVSPNEATLAQKTSAGWKPLTTSTCVVNGAYEKSMLSTPPSRPAGCEGQPLVGLDTKDGNRFWAVLQSDVEVALVRK</sequence>
<dbReference type="PATRIC" id="fig|1391654.3.peg.6576"/>
<gene>
    <name evidence="1" type="ORF">AKJ09_06483</name>
</gene>
<dbReference type="AlphaFoldDB" id="A0A0K1Q380"/>
<dbReference type="Proteomes" id="UP000064967">
    <property type="component" value="Chromosome"/>
</dbReference>
<keyword evidence="2" id="KW-1185">Reference proteome</keyword>
<evidence type="ECO:0000313" key="2">
    <source>
        <dbReference type="Proteomes" id="UP000064967"/>
    </source>
</evidence>
<accession>A0A0K1Q380</accession>